<evidence type="ECO:0000313" key="2">
    <source>
        <dbReference type="Proteomes" id="UP000217954"/>
    </source>
</evidence>
<protein>
    <submittedName>
        <fullName evidence="1">Uncharacterized protein</fullName>
    </submittedName>
</protein>
<reference evidence="2" key="1">
    <citation type="journal article" date="2017" name="Genome Announc.">
        <title>Complete Genome Sequence of Mycobacterium stephanolepidis.</title>
        <authorList>
            <person name="Fukano H."/>
            <person name="Yoshida M."/>
            <person name="Katayama Y."/>
            <person name="Omatsu T."/>
            <person name="Mizutani T."/>
            <person name="Kurata O."/>
            <person name="Wada S."/>
            <person name="Hoshino Y."/>
        </authorList>
    </citation>
    <scope>NUCLEOTIDE SEQUENCE [LARGE SCALE GENOMIC DNA]</scope>
    <source>
        <strain evidence="2">NJB0901</strain>
    </source>
</reference>
<keyword evidence="2" id="KW-1185">Reference proteome</keyword>
<evidence type="ECO:0000313" key="1">
    <source>
        <dbReference type="EMBL" id="BAY00310.1"/>
    </source>
</evidence>
<sequence>MPVVDHSARIAAALASVRTAVGEAESQLQAFRSQNQVPAEVLQQLQSKSIEGELGSDMRSAATLVASGQETWSRLFSGVSPNSGLLVSHINKMVAENAAAAQGSVSSDPACQPPPGAI</sequence>
<name>A0A1Z4F536_9MYCO</name>
<reference evidence="1 2" key="2">
    <citation type="journal article" date="2017" name="Int. J. Syst. Evol. Microbiol.">
        <title>Mycobacterium stephanolepidis sp. nov., a rapidly growing species related to Mycobacterium chelonae, isolated from marine teleost fish, Stephanolepis cirrhifer.</title>
        <authorList>
            <person name="Fukano H."/>
            <person name="Wada S."/>
            <person name="Kurata O."/>
            <person name="Katayama K."/>
            <person name="Fujiwara N."/>
            <person name="Hoshino Y."/>
        </authorList>
    </citation>
    <scope>NUCLEOTIDE SEQUENCE [LARGE SCALE GENOMIC DNA]</scope>
    <source>
        <strain evidence="1 2">NJB0901</strain>
    </source>
</reference>
<dbReference type="AlphaFoldDB" id="A0A1Z4F536"/>
<dbReference type="Proteomes" id="UP000217954">
    <property type="component" value="Chromosome"/>
</dbReference>
<accession>A0A1Z4F536</accession>
<proteinExistence type="predicted"/>
<dbReference type="EMBL" id="AP018165">
    <property type="protein sequence ID" value="BAY00310.1"/>
    <property type="molecule type" value="Genomic_DNA"/>
</dbReference>
<gene>
    <name evidence="1" type="ORF">MSTE_05018</name>
</gene>
<dbReference type="KEGG" id="mste:MSTE_05018"/>
<organism evidence="1 2">
    <name type="scientific">[Mycobacterium] stephanolepidis</name>
    <dbReference type="NCBI Taxonomy" id="1520670"/>
    <lineage>
        <taxon>Bacteria</taxon>
        <taxon>Bacillati</taxon>
        <taxon>Actinomycetota</taxon>
        <taxon>Actinomycetes</taxon>
        <taxon>Mycobacteriales</taxon>
        <taxon>Mycobacteriaceae</taxon>
        <taxon>Mycobacteroides</taxon>
    </lineage>
</organism>